<sequence length="205" mass="22647">MKLSFAAAAAILASTAAASPEEQATSKLKPWQVPGRPACYTLDTWPADGEICGPPGGDDHNRLRVNVVREGIWRPGCQETDDWYSLNVSYTEGWWKTASRMAKGLNETVESLNGAVKIQNIVAGPMQHFDFDLEYGQIYPGTPVNITITKFTPEGEENMIDEVSFIYEGANKGRIPSRPKINENKARKHAMKDATYAAPECEIQL</sequence>
<keyword evidence="1" id="KW-0732">Signal</keyword>
<proteinExistence type="predicted"/>
<dbReference type="EMBL" id="JAQQWI010000003">
    <property type="protein sequence ID" value="KAK8036986.1"/>
    <property type="molecule type" value="Genomic_DNA"/>
</dbReference>
<evidence type="ECO:0000256" key="1">
    <source>
        <dbReference type="SAM" id="SignalP"/>
    </source>
</evidence>
<name>A0ABR1SRN8_9PEZI</name>
<protein>
    <submittedName>
        <fullName evidence="2">Uncharacterized protein</fullName>
    </submittedName>
</protein>
<evidence type="ECO:0000313" key="3">
    <source>
        <dbReference type="Proteomes" id="UP001396898"/>
    </source>
</evidence>
<comment type="caution">
    <text evidence="2">The sequence shown here is derived from an EMBL/GenBank/DDBJ whole genome shotgun (WGS) entry which is preliminary data.</text>
</comment>
<accession>A0ABR1SRN8</accession>
<dbReference type="Proteomes" id="UP001396898">
    <property type="component" value="Unassembled WGS sequence"/>
</dbReference>
<feature type="signal peptide" evidence="1">
    <location>
        <begin position="1"/>
        <end position="18"/>
    </location>
</feature>
<feature type="chain" id="PRO_5046931923" evidence="1">
    <location>
        <begin position="19"/>
        <end position="205"/>
    </location>
</feature>
<keyword evidence="3" id="KW-1185">Reference proteome</keyword>
<reference evidence="2 3" key="1">
    <citation type="submission" date="2023-01" db="EMBL/GenBank/DDBJ databases">
        <title>Analysis of 21 Apiospora genomes using comparative genomics revels a genus with tremendous synthesis potential of carbohydrate active enzymes and secondary metabolites.</title>
        <authorList>
            <person name="Sorensen T."/>
        </authorList>
    </citation>
    <scope>NUCLEOTIDE SEQUENCE [LARGE SCALE GENOMIC DNA]</scope>
    <source>
        <strain evidence="2 3">CBS 20057</strain>
    </source>
</reference>
<organism evidence="2 3">
    <name type="scientific">Apiospora marii</name>
    <dbReference type="NCBI Taxonomy" id="335849"/>
    <lineage>
        <taxon>Eukaryota</taxon>
        <taxon>Fungi</taxon>
        <taxon>Dikarya</taxon>
        <taxon>Ascomycota</taxon>
        <taxon>Pezizomycotina</taxon>
        <taxon>Sordariomycetes</taxon>
        <taxon>Xylariomycetidae</taxon>
        <taxon>Amphisphaeriales</taxon>
        <taxon>Apiosporaceae</taxon>
        <taxon>Apiospora</taxon>
    </lineage>
</organism>
<evidence type="ECO:0000313" key="2">
    <source>
        <dbReference type="EMBL" id="KAK8036986.1"/>
    </source>
</evidence>
<gene>
    <name evidence="2" type="ORF">PG991_001300</name>
</gene>